<reference evidence="4 5" key="1">
    <citation type="submission" date="2019-01" db="EMBL/GenBank/DDBJ databases">
        <title>Draft genome sequences of the type strains of six Macrococcus species.</title>
        <authorList>
            <person name="Mazhar S."/>
            <person name="Altermann E."/>
            <person name="Hill C."/>
            <person name="Mcauliffe O."/>
        </authorList>
    </citation>
    <scope>NUCLEOTIDE SEQUENCE [LARGE SCALE GENOMIC DNA]</scope>
    <source>
        <strain evidence="4 5">ATCC 51825</strain>
    </source>
</reference>
<dbReference type="OrthoDB" id="2084703at2"/>
<accession>A0A4V3BF02</accession>
<dbReference type="SUPFAM" id="SSF46785">
    <property type="entry name" value="Winged helix' DNA-binding domain"/>
    <property type="match status" value="2"/>
</dbReference>
<feature type="coiled-coil region" evidence="2">
    <location>
        <begin position="271"/>
        <end position="298"/>
    </location>
</feature>
<dbReference type="InterPro" id="IPR036388">
    <property type="entry name" value="WH-like_DNA-bd_sf"/>
</dbReference>
<evidence type="ECO:0000313" key="5">
    <source>
        <dbReference type="Proteomes" id="UP000294843"/>
    </source>
</evidence>
<evidence type="ECO:0000256" key="1">
    <source>
        <dbReference type="ARBA" id="ARBA00038283"/>
    </source>
</evidence>
<dbReference type="GO" id="GO:0006270">
    <property type="term" value="P:DNA replication initiation"/>
    <property type="evidence" value="ECO:0007669"/>
    <property type="project" value="InterPro"/>
</dbReference>
<protein>
    <submittedName>
        <fullName evidence="4">RepB family plasmid replication initiator protein</fullName>
    </submittedName>
</protein>
<evidence type="ECO:0000256" key="2">
    <source>
        <dbReference type="SAM" id="Coils"/>
    </source>
</evidence>
<organism evidence="4 5">
    <name type="scientific">Macrococcus bovicus</name>
    <dbReference type="NCBI Taxonomy" id="69968"/>
    <lineage>
        <taxon>Bacteria</taxon>
        <taxon>Bacillati</taxon>
        <taxon>Bacillota</taxon>
        <taxon>Bacilli</taxon>
        <taxon>Bacillales</taxon>
        <taxon>Staphylococcaceae</taxon>
        <taxon>Macrococcus</taxon>
    </lineage>
</organism>
<dbReference type="RefSeq" id="WP_133452659.1">
    <property type="nucleotide sequence ID" value="NZ_SCWF01000019.1"/>
</dbReference>
<dbReference type="Gene3D" id="1.10.10.10">
    <property type="entry name" value="Winged helix-like DNA-binding domain superfamily/Winged helix DNA-binding domain"/>
    <property type="match status" value="2"/>
</dbReference>
<dbReference type="Pfam" id="PF01051">
    <property type="entry name" value="Rep3_N"/>
    <property type="match status" value="1"/>
</dbReference>
<evidence type="ECO:0000259" key="3">
    <source>
        <dbReference type="Pfam" id="PF01051"/>
    </source>
</evidence>
<proteinExistence type="inferred from homology"/>
<name>A0A4V3BF02_9STAP</name>
<dbReference type="EMBL" id="SCWF01000019">
    <property type="protein sequence ID" value="TDM12172.1"/>
    <property type="molecule type" value="Genomic_DNA"/>
</dbReference>
<dbReference type="GO" id="GO:0003887">
    <property type="term" value="F:DNA-directed DNA polymerase activity"/>
    <property type="evidence" value="ECO:0007669"/>
    <property type="project" value="InterPro"/>
</dbReference>
<dbReference type="AlphaFoldDB" id="A0A4V3BF02"/>
<dbReference type="Proteomes" id="UP000294843">
    <property type="component" value="Unassembled WGS sequence"/>
</dbReference>
<dbReference type="InterPro" id="IPR000525">
    <property type="entry name" value="Initiator_Rep_WH1"/>
</dbReference>
<keyword evidence="5" id="KW-1185">Reference proteome</keyword>
<sequence>MDEKFINTSELKVGGSLDVVKYHNDLNTVVMRKWTAEEMNFFFSIIAKMKNKGTDEVVFNTDELKELVKYDPKKPERWAKTMKNVADKITDLKYKESTKSSYVVMPLFQYFKVDLDERKVTVQVTSRFEYILNRLNINFTYYKLEDFIEIRSVYAKNMYRKIKQFKKQGKLIFSIEELKKSLDMPDYYKSSHIDRLVIKQLQKELPDLIPGFSVKKLKSRKRGTPVVGYEFTWQAEQTGKFEDFSKKNGTNLKKGIYEKTPEWVGKEYVAPERTEEEERELEKQKEEIRRKLAELRGQTTIDEFTE</sequence>
<dbReference type="InterPro" id="IPR036390">
    <property type="entry name" value="WH_DNA-bd_sf"/>
</dbReference>
<dbReference type="Pfam" id="PF21205">
    <property type="entry name" value="Rep3_C"/>
    <property type="match status" value="1"/>
</dbReference>
<gene>
    <name evidence="4" type="ORF">ERX55_11155</name>
</gene>
<feature type="domain" description="Initiator Rep protein WH1" evidence="3">
    <location>
        <begin position="20"/>
        <end position="162"/>
    </location>
</feature>
<comment type="caution">
    <text evidence="4">The sequence shown here is derived from an EMBL/GenBank/DDBJ whole genome shotgun (WGS) entry which is preliminary data.</text>
</comment>
<comment type="similarity">
    <text evidence="1">Belongs to the initiator RepB protein family.</text>
</comment>
<evidence type="ECO:0000313" key="4">
    <source>
        <dbReference type="EMBL" id="TDM12172.1"/>
    </source>
</evidence>
<keyword evidence="2" id="KW-0175">Coiled coil</keyword>